<evidence type="ECO:0000313" key="2">
    <source>
        <dbReference type="Proteomes" id="UP000580250"/>
    </source>
</evidence>
<dbReference type="AlphaFoldDB" id="A0A6V7U3K9"/>
<dbReference type="Proteomes" id="UP000580250">
    <property type="component" value="Unassembled WGS sequence"/>
</dbReference>
<proteinExistence type="predicted"/>
<organism evidence="1 2">
    <name type="scientific">Meloidogyne enterolobii</name>
    <name type="common">Root-knot nematode worm</name>
    <name type="synonym">Meloidogyne mayaguensis</name>
    <dbReference type="NCBI Taxonomy" id="390850"/>
    <lineage>
        <taxon>Eukaryota</taxon>
        <taxon>Metazoa</taxon>
        <taxon>Ecdysozoa</taxon>
        <taxon>Nematoda</taxon>
        <taxon>Chromadorea</taxon>
        <taxon>Rhabditida</taxon>
        <taxon>Tylenchina</taxon>
        <taxon>Tylenchomorpha</taxon>
        <taxon>Tylenchoidea</taxon>
        <taxon>Meloidogynidae</taxon>
        <taxon>Meloidogyninae</taxon>
        <taxon>Meloidogyne</taxon>
    </lineage>
</organism>
<protein>
    <submittedName>
        <fullName evidence="1">Uncharacterized protein</fullName>
    </submittedName>
</protein>
<evidence type="ECO:0000313" key="1">
    <source>
        <dbReference type="EMBL" id="CAD2143179.1"/>
    </source>
</evidence>
<comment type="caution">
    <text evidence="1">The sequence shown here is derived from an EMBL/GenBank/DDBJ whole genome shotgun (WGS) entry which is preliminary data.</text>
</comment>
<reference evidence="1 2" key="1">
    <citation type="submission" date="2020-08" db="EMBL/GenBank/DDBJ databases">
        <authorList>
            <person name="Koutsovoulos G."/>
            <person name="Danchin GJ E."/>
        </authorList>
    </citation>
    <scope>NUCLEOTIDE SEQUENCE [LARGE SCALE GENOMIC DNA]</scope>
</reference>
<gene>
    <name evidence="1" type="ORF">MENT_LOCUS7486</name>
</gene>
<name>A0A6V7U3K9_MELEN</name>
<dbReference type="EMBL" id="CAJEWN010000031">
    <property type="protein sequence ID" value="CAD2143179.1"/>
    <property type="molecule type" value="Genomic_DNA"/>
</dbReference>
<sequence>MSDSVSLNSTGNSIMAQQTQREAALEGVELTGPWAQLWIRTRTFDYLLSNLKNIGRAFLLISFSREDHQNFNFENSN</sequence>
<accession>A0A6V7U3K9</accession>